<dbReference type="InterPro" id="IPR018490">
    <property type="entry name" value="cNMP-bd_dom_sf"/>
</dbReference>
<gene>
    <name evidence="1" type="ORF">TTHERM_01004970</name>
</gene>
<evidence type="ECO:0000313" key="2">
    <source>
        <dbReference type="Proteomes" id="UP000009168"/>
    </source>
</evidence>
<name>Q22XU9_TETTS</name>
<dbReference type="Gene3D" id="2.60.120.10">
    <property type="entry name" value="Jelly Rolls"/>
    <property type="match status" value="1"/>
</dbReference>
<proteinExistence type="predicted"/>
<dbReference type="KEGG" id="tet:TTHERM_01004970"/>
<dbReference type="InterPro" id="IPR014710">
    <property type="entry name" value="RmlC-like_jellyroll"/>
</dbReference>
<dbReference type="InParanoid" id="Q22XU9"/>
<accession>Q22XU9</accession>
<keyword evidence="2" id="KW-1185">Reference proteome</keyword>
<dbReference type="EMBL" id="GG662802">
    <property type="protein sequence ID" value="EAR90072.2"/>
    <property type="molecule type" value="Genomic_DNA"/>
</dbReference>
<dbReference type="AlphaFoldDB" id="Q22XU9"/>
<protein>
    <recommendedName>
        <fullName evidence="3">Cyclic nucleotide-binding domain protein</fullName>
    </recommendedName>
</protein>
<evidence type="ECO:0008006" key="3">
    <source>
        <dbReference type="Google" id="ProtNLM"/>
    </source>
</evidence>
<reference evidence="2" key="1">
    <citation type="journal article" date="2006" name="PLoS Biol.">
        <title>Macronuclear genome sequence of the ciliate Tetrahymena thermophila, a model eukaryote.</title>
        <authorList>
            <person name="Eisen J.A."/>
            <person name="Coyne R.S."/>
            <person name="Wu M."/>
            <person name="Wu D."/>
            <person name="Thiagarajan M."/>
            <person name="Wortman J.R."/>
            <person name="Badger J.H."/>
            <person name="Ren Q."/>
            <person name="Amedeo P."/>
            <person name="Jones K.M."/>
            <person name="Tallon L.J."/>
            <person name="Delcher A.L."/>
            <person name="Salzberg S.L."/>
            <person name="Silva J.C."/>
            <person name="Haas B.J."/>
            <person name="Majoros W.H."/>
            <person name="Farzad M."/>
            <person name="Carlton J.M."/>
            <person name="Smith R.K. Jr."/>
            <person name="Garg J."/>
            <person name="Pearlman R.E."/>
            <person name="Karrer K.M."/>
            <person name="Sun L."/>
            <person name="Manning G."/>
            <person name="Elde N.C."/>
            <person name="Turkewitz A.P."/>
            <person name="Asai D.J."/>
            <person name="Wilkes D.E."/>
            <person name="Wang Y."/>
            <person name="Cai H."/>
            <person name="Collins K."/>
            <person name="Stewart B.A."/>
            <person name="Lee S.R."/>
            <person name="Wilamowska K."/>
            <person name="Weinberg Z."/>
            <person name="Ruzzo W.L."/>
            <person name="Wloga D."/>
            <person name="Gaertig J."/>
            <person name="Frankel J."/>
            <person name="Tsao C.-C."/>
            <person name="Gorovsky M.A."/>
            <person name="Keeling P.J."/>
            <person name="Waller R.F."/>
            <person name="Patron N.J."/>
            <person name="Cherry J.M."/>
            <person name="Stover N.A."/>
            <person name="Krieger C.J."/>
            <person name="del Toro C."/>
            <person name="Ryder H.F."/>
            <person name="Williamson S.C."/>
            <person name="Barbeau R.A."/>
            <person name="Hamilton E.P."/>
            <person name="Orias E."/>
        </authorList>
    </citation>
    <scope>NUCLEOTIDE SEQUENCE [LARGE SCALE GENOMIC DNA]</scope>
    <source>
        <strain evidence="2">SB210</strain>
    </source>
</reference>
<organism evidence="1 2">
    <name type="scientific">Tetrahymena thermophila (strain SB210)</name>
    <dbReference type="NCBI Taxonomy" id="312017"/>
    <lineage>
        <taxon>Eukaryota</taxon>
        <taxon>Sar</taxon>
        <taxon>Alveolata</taxon>
        <taxon>Ciliophora</taxon>
        <taxon>Intramacronucleata</taxon>
        <taxon>Oligohymenophorea</taxon>
        <taxon>Hymenostomatida</taxon>
        <taxon>Tetrahymenina</taxon>
        <taxon>Tetrahymenidae</taxon>
        <taxon>Tetrahymena</taxon>
    </lineage>
</organism>
<dbReference type="SUPFAM" id="SSF51206">
    <property type="entry name" value="cAMP-binding domain-like"/>
    <property type="match status" value="1"/>
</dbReference>
<dbReference type="HOGENOM" id="CLU_390057_0_0_1"/>
<dbReference type="RefSeq" id="XP_001010317.2">
    <property type="nucleotide sequence ID" value="XM_001010317.2"/>
</dbReference>
<dbReference type="Proteomes" id="UP000009168">
    <property type="component" value="Unassembled WGS sequence"/>
</dbReference>
<sequence>MNDIAERLVRKQTKNEADLDYLMFQLEKVELFKNMFQYSSMKMSKDFLESLEAVRIPKAQVIFTENQEIDGYSYLVLKGQIIILSKQGDKLNRKEYFDSLIRQFKINNPQRQKQNQFVEKSIQGENNFSNYQKTQNPLMTQSAVIQDQDTQMNLMHTLQVKNNQFEQTAKSNTTSNSSIQKSKVEEINNANISQCPNKQIFKKQNQTNITSEQDLQNKNIDHAQLYIQSITEQTKRELMSYGHQFGKYQGLVYEGNLFGEESIQNFSIKKKKFYSYTAIAGCDCIIALVNTQLVSHILKKIDQKFNIRVQKIQNGVSIQGVNFKIQKSEASKQKAKMANSLNTTKNYNFFNSQNQTHSSFGSPSPIRQSRQQFEQIDKGYQRNDDLYLKMVDRNKKVKKNQSSNDQAQKIHKDLGKAYPLQNIKQNNSYLSDKSNINQAKMVISSTLQQKQQLNTTFSFLKSQQYFHDLQAQRNQFQTRIHRSLSPPCSRQEFQRRLQVLIINNEQSNLDSVRANLSQQNNLQANQMERKNRTLSPFIPQKQKDNLTSMNNRDKSPYQQFYQQTANEAKISPRNKNSIVKKVYVSKTQNYVMRNQKSIRELYENQVQLDKSISYSNFLQNNQNNQILDRNNISNLVVSASSIKSKN</sequence>
<dbReference type="GeneID" id="7834269"/>
<evidence type="ECO:0000313" key="1">
    <source>
        <dbReference type="EMBL" id="EAR90072.2"/>
    </source>
</evidence>